<dbReference type="AlphaFoldDB" id="A0A7W7AMY2"/>
<dbReference type="GO" id="GO:0009307">
    <property type="term" value="P:DNA restriction-modification system"/>
    <property type="evidence" value="ECO:0007669"/>
    <property type="project" value="InterPro"/>
</dbReference>
<evidence type="ECO:0000259" key="1">
    <source>
        <dbReference type="PROSITE" id="PS50943"/>
    </source>
</evidence>
<gene>
    <name evidence="2" type="ORF">GGQ96_004233</name>
</gene>
<evidence type="ECO:0000313" key="2">
    <source>
        <dbReference type="EMBL" id="MBB4620061.1"/>
    </source>
</evidence>
<dbReference type="Gene3D" id="1.10.260.40">
    <property type="entry name" value="lambda repressor-like DNA-binding domains"/>
    <property type="match status" value="1"/>
</dbReference>
<dbReference type="InterPro" id="IPR008593">
    <property type="entry name" value="Dam_MeTrfase"/>
</dbReference>
<dbReference type="PROSITE" id="PS50943">
    <property type="entry name" value="HTH_CROC1"/>
    <property type="match status" value="1"/>
</dbReference>
<dbReference type="Pfam" id="PF01381">
    <property type="entry name" value="HTH_3"/>
    <property type="match status" value="1"/>
</dbReference>
<dbReference type="GO" id="GO:0009007">
    <property type="term" value="F:site-specific DNA-methyltransferase (adenine-specific) activity"/>
    <property type="evidence" value="ECO:0007669"/>
    <property type="project" value="InterPro"/>
</dbReference>
<dbReference type="InterPro" id="IPR001387">
    <property type="entry name" value="Cro/C1-type_HTH"/>
</dbReference>
<accession>A0A7W7AMY2</accession>
<feature type="domain" description="HTH cro/C1-type" evidence="1">
    <location>
        <begin position="35"/>
        <end position="67"/>
    </location>
</feature>
<dbReference type="SUPFAM" id="SSF47413">
    <property type="entry name" value="lambda repressor-like DNA-binding domains"/>
    <property type="match status" value="1"/>
</dbReference>
<dbReference type="EMBL" id="JACHNY010000026">
    <property type="protein sequence ID" value="MBB4620061.1"/>
    <property type="molecule type" value="Genomic_DNA"/>
</dbReference>
<dbReference type="Pfam" id="PF05869">
    <property type="entry name" value="Dam"/>
    <property type="match status" value="1"/>
</dbReference>
<proteinExistence type="predicted"/>
<dbReference type="SMART" id="SM00530">
    <property type="entry name" value="HTH_XRE"/>
    <property type="match status" value="1"/>
</dbReference>
<evidence type="ECO:0000313" key="3">
    <source>
        <dbReference type="Proteomes" id="UP000574769"/>
    </source>
</evidence>
<comment type="caution">
    <text evidence="2">The sequence shown here is derived from an EMBL/GenBank/DDBJ whole genome shotgun (WGS) entry which is preliminary data.</text>
</comment>
<dbReference type="CDD" id="cd00093">
    <property type="entry name" value="HTH_XRE"/>
    <property type="match status" value="1"/>
</dbReference>
<reference evidence="2 3" key="1">
    <citation type="submission" date="2020-08" db="EMBL/GenBank/DDBJ databases">
        <title>Genomic Encyclopedia of Type Strains, Phase IV (KMG-IV): sequencing the most valuable type-strain genomes for metagenomic binning, comparative biology and taxonomic classification.</title>
        <authorList>
            <person name="Goeker M."/>
        </authorList>
    </citation>
    <scope>NUCLEOTIDE SEQUENCE [LARGE SCALE GENOMIC DNA]</scope>
    <source>
        <strain evidence="2 3">DSM 15867</strain>
    </source>
</reference>
<dbReference type="GO" id="GO:0003677">
    <property type="term" value="F:DNA binding"/>
    <property type="evidence" value="ECO:0007669"/>
    <property type="project" value="InterPro"/>
</dbReference>
<protein>
    <submittedName>
        <fullName evidence="2">Transcriptional regulator with XRE-family HTH domain</fullName>
    </submittedName>
</protein>
<sequence>MERGVGSVENLISIMAALDFHLSGLARGARIDEQLRNRRAHLGLSQADVAEMAGISRKTVAALECGRGSVASLLAVLGTIGSKARKAEPVRPSWAFDRSLERDKRFTPPWFLEHVETIFGPICLDPCGHELSPVVAKRRIILPEDGLVASWAGSKLVFVNPPFSALVKWLNRAIDAWESGEAETVFLLIPARTDSGTFQDRVASRADVGLIRGRMRFLSAEGVGHPAPFSMMSVIFGAESDRIKRFNELVPSAWLPRTI</sequence>
<organism evidence="2 3">
    <name type="scientific">Sphingomonas abaci</name>
    <dbReference type="NCBI Taxonomy" id="237611"/>
    <lineage>
        <taxon>Bacteria</taxon>
        <taxon>Pseudomonadati</taxon>
        <taxon>Pseudomonadota</taxon>
        <taxon>Alphaproteobacteria</taxon>
        <taxon>Sphingomonadales</taxon>
        <taxon>Sphingomonadaceae</taxon>
        <taxon>Sphingomonas</taxon>
    </lineage>
</organism>
<dbReference type="InterPro" id="IPR010982">
    <property type="entry name" value="Lambda_DNA-bd_dom_sf"/>
</dbReference>
<dbReference type="Proteomes" id="UP000574769">
    <property type="component" value="Unassembled WGS sequence"/>
</dbReference>
<name>A0A7W7AMY2_9SPHN</name>
<keyword evidence="3" id="KW-1185">Reference proteome</keyword>